<dbReference type="InterPro" id="IPR036322">
    <property type="entry name" value="WD40_repeat_dom_sf"/>
</dbReference>
<dbReference type="Gramene" id="Tc08v2_t014740.2">
    <property type="protein sequence ID" value="Tc08v2_p014740.2"/>
    <property type="gene ID" value="Tc08v2_g014740"/>
</dbReference>
<reference evidence="1" key="1">
    <citation type="journal article" date="1997" name="Nucleic Acids Res.">
        <title>tRNAscan-SE: a program for improved detection of transfer RNA genes in genomic sequence.</title>
        <authorList>
            <person name="Lowe T.M."/>
            <person name="Eddy S.R."/>
        </authorList>
    </citation>
    <scope>NUCLEOTIDE SEQUENCE [LARGE SCALE GENOMIC DNA]</scope>
    <source>
        <strain evidence="1">r\B97-61/B2</strain>
    </source>
</reference>
<evidence type="ECO:0000313" key="2">
    <source>
        <dbReference type="RefSeq" id="XP_017981616.1"/>
    </source>
</evidence>
<evidence type="ECO:0000313" key="1">
    <source>
        <dbReference type="Proteomes" id="UP000694886"/>
    </source>
</evidence>
<dbReference type="SUPFAM" id="SSF50978">
    <property type="entry name" value="WD40 repeat-like"/>
    <property type="match status" value="1"/>
</dbReference>
<protein>
    <submittedName>
        <fullName evidence="2">Uncharacterized protein LOC18592629 isoform X2</fullName>
    </submittedName>
</protein>
<dbReference type="AlphaFoldDB" id="A0AB32WUS5"/>
<organism evidence="1 2">
    <name type="scientific">Theobroma cacao</name>
    <name type="common">Cacao</name>
    <name type="synonym">Cocoa</name>
    <dbReference type="NCBI Taxonomy" id="3641"/>
    <lineage>
        <taxon>Eukaryota</taxon>
        <taxon>Viridiplantae</taxon>
        <taxon>Streptophyta</taxon>
        <taxon>Embryophyta</taxon>
        <taxon>Tracheophyta</taxon>
        <taxon>Spermatophyta</taxon>
        <taxon>Magnoliopsida</taxon>
        <taxon>eudicotyledons</taxon>
        <taxon>Gunneridae</taxon>
        <taxon>Pentapetalae</taxon>
        <taxon>rosids</taxon>
        <taxon>malvids</taxon>
        <taxon>Malvales</taxon>
        <taxon>Malvaceae</taxon>
        <taxon>Byttnerioideae</taxon>
        <taxon>Theobroma</taxon>
    </lineage>
</organism>
<accession>A0AB32WUS5</accession>
<name>A0AB32WUS5_THECC</name>
<dbReference type="PANTHER" id="PTHR47467">
    <property type="entry name" value="OS01G0867200 PROTEIN"/>
    <property type="match status" value="1"/>
</dbReference>
<proteinExistence type="predicted"/>
<dbReference type="Proteomes" id="UP000694886">
    <property type="component" value="Chromosome 8"/>
</dbReference>
<dbReference type="GeneID" id="18592629"/>
<dbReference type="Gene3D" id="2.130.10.10">
    <property type="entry name" value="YVTN repeat-like/Quinoprotein amine dehydrogenase"/>
    <property type="match status" value="1"/>
</dbReference>
<gene>
    <name evidence="2" type="primary">LOC18592629</name>
</gene>
<dbReference type="PANTHER" id="PTHR47467:SF1">
    <property type="entry name" value="WD40 REPEAT-CONTAINING PROTEIN"/>
    <property type="match status" value="1"/>
</dbReference>
<reference evidence="2" key="2">
    <citation type="submission" date="2025-08" db="UniProtKB">
        <authorList>
            <consortium name="RefSeq"/>
        </authorList>
    </citation>
    <scope>IDENTIFICATION</scope>
</reference>
<dbReference type="RefSeq" id="XP_017981616.1">
    <property type="nucleotide sequence ID" value="XM_018126127.1"/>
</dbReference>
<sequence>MGSALEARSLRKAVVPLTLLENPSPGNLQSTRLALHVNEDGSSCWVYIASGCNIYKLQIPLQDSWLSKGKEGLLIPELTKVIDSSLLKRCPHRSEIQGIVLAEIESTGYLVLGSVDAYGHLIVSKLDASGKDVDKITYSVLPRDFGVGEGSWSGLCFSPTQWSMAAVAQSFCKSIDVYDQDIHFRTLRTLWYPSSLSFVQNLGHGSETSVLAITEGCQLSIWDLRMKENGGCLHRICGSVGDVFYAVCSSSTGNIAVGGADRTVTIYDPRRSRDLRSHLLTRITSMYKGLTMRSFVVSGKKAVRYSNLEETQTGWDSVSALTGIYLVDGVIRVASSWLML</sequence>
<dbReference type="InterPro" id="IPR015943">
    <property type="entry name" value="WD40/YVTN_repeat-like_dom_sf"/>
</dbReference>